<gene>
    <name evidence="3" type="ORF">UFOPK2992_00310</name>
</gene>
<dbReference type="EMBL" id="CAFAAI010000031">
    <property type="protein sequence ID" value="CAB4789472.1"/>
    <property type="molecule type" value="Genomic_DNA"/>
</dbReference>
<organism evidence="3">
    <name type="scientific">freshwater metagenome</name>
    <dbReference type="NCBI Taxonomy" id="449393"/>
    <lineage>
        <taxon>unclassified sequences</taxon>
        <taxon>metagenomes</taxon>
        <taxon>ecological metagenomes</taxon>
    </lineage>
</organism>
<feature type="domain" description="DUF58" evidence="2">
    <location>
        <begin position="194"/>
        <end position="274"/>
    </location>
</feature>
<dbReference type="PANTHER" id="PTHR34351">
    <property type="entry name" value="SLR1927 PROTEIN-RELATED"/>
    <property type="match status" value="1"/>
</dbReference>
<name>A0A6J6WXI5_9ZZZZ</name>
<reference evidence="3" key="1">
    <citation type="submission" date="2020-05" db="EMBL/GenBank/DDBJ databases">
        <authorList>
            <person name="Chiriac C."/>
            <person name="Salcher M."/>
            <person name="Ghai R."/>
            <person name="Kavagutti S V."/>
        </authorList>
    </citation>
    <scope>NUCLEOTIDE SEQUENCE</scope>
</reference>
<evidence type="ECO:0000313" key="3">
    <source>
        <dbReference type="EMBL" id="CAB4789472.1"/>
    </source>
</evidence>
<accession>A0A6J6WXI5</accession>
<feature type="transmembrane region" description="Helical" evidence="1">
    <location>
        <begin position="28"/>
        <end position="48"/>
    </location>
</feature>
<sequence>MLTRQGWAALGLAAVSAAIGRVFGVLELIVLGSGVLALVAASLVWTNYHAIALSVSRRVVPEFLQAGDSARVEFTITNESRSGTAPLTLWEPVDGLGGATLKLAPLHGHETATTTYRLPALHRGTLTFGPLTAQRRDPFGIAGRRRLVGSTHEIVVFPAHHHLHLPTAMGGSGPLGNQLRSRSLGRSGNEFHSLRDYADGDDLRQIHWRASARSETLKVREVEPEGLRHCTIELDNSSSEYSPEGFERAVSAAASAVAAASSAGLRLRLVIGTETDLRNTNLTSAMTALANCSTTDKIHTQRLPAPRAEGLGLTFVVTGSPQSVAVSALRPNLMQTDVLIVVACSSTATTQRDFMVDATTADSFVGSWASLTGSYAERRPTPPQRAEADRR</sequence>
<evidence type="ECO:0000259" key="2">
    <source>
        <dbReference type="Pfam" id="PF01882"/>
    </source>
</evidence>
<dbReference type="AlphaFoldDB" id="A0A6J6WXI5"/>
<dbReference type="InterPro" id="IPR002881">
    <property type="entry name" value="DUF58"/>
</dbReference>
<protein>
    <submittedName>
        <fullName evidence="3">Unannotated protein</fullName>
    </submittedName>
</protein>
<evidence type="ECO:0000256" key="1">
    <source>
        <dbReference type="SAM" id="Phobius"/>
    </source>
</evidence>
<dbReference type="Pfam" id="PF01882">
    <property type="entry name" value="DUF58"/>
    <property type="match status" value="1"/>
</dbReference>
<dbReference type="PANTHER" id="PTHR34351:SF1">
    <property type="entry name" value="SLR1927 PROTEIN"/>
    <property type="match status" value="1"/>
</dbReference>
<keyword evidence="1" id="KW-0472">Membrane</keyword>
<proteinExistence type="predicted"/>
<keyword evidence="1" id="KW-1133">Transmembrane helix</keyword>
<keyword evidence="1" id="KW-0812">Transmembrane</keyword>